<feature type="transmembrane region" description="Helical" evidence="1">
    <location>
        <begin position="151"/>
        <end position="170"/>
    </location>
</feature>
<evidence type="ECO:0000256" key="1">
    <source>
        <dbReference type="SAM" id="Phobius"/>
    </source>
</evidence>
<dbReference type="RefSeq" id="WP_229773986.1">
    <property type="nucleotide sequence ID" value="NZ_BMPG01000002.1"/>
</dbReference>
<keyword evidence="1" id="KW-1133">Transmembrane helix</keyword>
<evidence type="ECO:0000313" key="3">
    <source>
        <dbReference type="EMBL" id="GGL58599.1"/>
    </source>
</evidence>
<keyword evidence="4" id="KW-1185">Reference proteome</keyword>
<comment type="caution">
    <text evidence="3">The sequence shown here is derived from an EMBL/GenBank/DDBJ whole genome shotgun (WGS) entry which is preliminary data.</text>
</comment>
<protein>
    <recommendedName>
        <fullName evidence="2">DUF7344 domain-containing protein</fullName>
    </recommendedName>
</protein>
<reference evidence="3" key="2">
    <citation type="submission" date="2020-09" db="EMBL/GenBank/DDBJ databases">
        <authorList>
            <person name="Sun Q."/>
            <person name="Ohkuma M."/>
        </authorList>
    </citation>
    <scope>NUCLEOTIDE SEQUENCE</scope>
    <source>
        <strain evidence="3">JCM 19596</strain>
    </source>
</reference>
<evidence type="ECO:0000313" key="4">
    <source>
        <dbReference type="Proteomes" id="UP000607197"/>
    </source>
</evidence>
<evidence type="ECO:0000259" key="2">
    <source>
        <dbReference type="Pfam" id="PF24035"/>
    </source>
</evidence>
<feature type="transmembrane region" description="Helical" evidence="1">
    <location>
        <begin position="124"/>
        <end position="145"/>
    </location>
</feature>
<dbReference type="Pfam" id="PF24035">
    <property type="entry name" value="DUF7344"/>
    <property type="match status" value="1"/>
</dbReference>
<sequence>MVVLRGILMIGNDAPAGRDEVFGLLSNRRRRYALHACKRYETPIELGDLAEHVAAWEYEKEREQLDAAERKRVYTSLQQSHLPKMANAGMIEFENHEITLTERADDLDVYLDVVPGNSIPWAEYYLGVGAVSLALLSTVAIDIYPGFIPDLAWGGLVAVVFTLSAAYHVWRSRSMRIGAADEPPEVGE</sequence>
<reference evidence="3" key="1">
    <citation type="journal article" date="2014" name="Int. J. Syst. Evol. Microbiol.">
        <title>Complete genome sequence of Corynebacterium casei LMG S-19264T (=DSM 44701T), isolated from a smear-ripened cheese.</title>
        <authorList>
            <consortium name="US DOE Joint Genome Institute (JGI-PGF)"/>
            <person name="Walter F."/>
            <person name="Albersmeier A."/>
            <person name="Kalinowski J."/>
            <person name="Ruckert C."/>
        </authorList>
    </citation>
    <scope>NUCLEOTIDE SEQUENCE</scope>
    <source>
        <strain evidence="3">JCM 19596</strain>
    </source>
</reference>
<keyword evidence="1" id="KW-0472">Membrane</keyword>
<organism evidence="3 4">
    <name type="scientific">Halocalculus aciditolerans</name>
    <dbReference type="NCBI Taxonomy" id="1383812"/>
    <lineage>
        <taxon>Archaea</taxon>
        <taxon>Methanobacteriati</taxon>
        <taxon>Methanobacteriota</taxon>
        <taxon>Stenosarchaea group</taxon>
        <taxon>Halobacteria</taxon>
        <taxon>Halobacteriales</taxon>
        <taxon>Halobacteriaceae</taxon>
        <taxon>Halocalculus</taxon>
    </lineage>
</organism>
<feature type="domain" description="DUF7344" evidence="2">
    <location>
        <begin position="22"/>
        <end position="97"/>
    </location>
</feature>
<dbReference type="Proteomes" id="UP000607197">
    <property type="component" value="Unassembled WGS sequence"/>
</dbReference>
<proteinExistence type="predicted"/>
<dbReference type="InterPro" id="IPR055768">
    <property type="entry name" value="DUF7344"/>
</dbReference>
<dbReference type="AlphaFoldDB" id="A0A830FIK6"/>
<name>A0A830FIK6_9EURY</name>
<dbReference type="EMBL" id="BMPG01000002">
    <property type="protein sequence ID" value="GGL58599.1"/>
    <property type="molecule type" value="Genomic_DNA"/>
</dbReference>
<keyword evidence="1" id="KW-0812">Transmembrane</keyword>
<gene>
    <name evidence="3" type="ORF">GCM10009039_16050</name>
</gene>
<accession>A0A830FIK6</accession>